<dbReference type="EMBL" id="JAUSSU010000006">
    <property type="protein sequence ID" value="MDQ0113961.1"/>
    <property type="molecule type" value="Genomic_DNA"/>
</dbReference>
<dbReference type="Proteomes" id="UP001229346">
    <property type="component" value="Unassembled WGS sequence"/>
</dbReference>
<gene>
    <name evidence="1" type="ORF">J2T15_003404</name>
</gene>
<comment type="caution">
    <text evidence="1">The sequence shown here is derived from an EMBL/GenBank/DDBJ whole genome shotgun (WGS) entry which is preliminary data.</text>
</comment>
<organism evidence="1 2">
    <name type="scientific">Paenibacillus harenae</name>
    <dbReference type="NCBI Taxonomy" id="306543"/>
    <lineage>
        <taxon>Bacteria</taxon>
        <taxon>Bacillati</taxon>
        <taxon>Bacillota</taxon>
        <taxon>Bacilli</taxon>
        <taxon>Bacillales</taxon>
        <taxon>Paenibacillaceae</taxon>
        <taxon>Paenibacillus</taxon>
    </lineage>
</organism>
<protein>
    <submittedName>
        <fullName evidence="1">Uncharacterized protein</fullName>
    </submittedName>
</protein>
<evidence type="ECO:0000313" key="1">
    <source>
        <dbReference type="EMBL" id="MDQ0113961.1"/>
    </source>
</evidence>
<accession>A0ABT9U2V1</accession>
<keyword evidence="2" id="KW-1185">Reference proteome</keyword>
<reference evidence="1 2" key="1">
    <citation type="submission" date="2023-07" db="EMBL/GenBank/DDBJ databases">
        <title>Sorghum-associated microbial communities from plants grown in Nebraska, USA.</title>
        <authorList>
            <person name="Schachtman D."/>
        </authorList>
    </citation>
    <scope>NUCLEOTIDE SEQUENCE [LARGE SCALE GENOMIC DNA]</scope>
    <source>
        <strain evidence="1 2">CC482</strain>
    </source>
</reference>
<dbReference type="RefSeq" id="WP_307205235.1">
    <property type="nucleotide sequence ID" value="NZ_JAUSSU010000006.1"/>
</dbReference>
<proteinExistence type="predicted"/>
<sequence length="98" mass="11157">MIVIGWLERGDEWNETFDGGHWIYDFISDGSTVTMRVDSTRDSYAQGKVAAYTCQGVAIVKEKSEDGEWIDYLSVSDCDGEEKFEQGYVLALVPREYQ</sequence>
<evidence type="ECO:0000313" key="2">
    <source>
        <dbReference type="Proteomes" id="UP001229346"/>
    </source>
</evidence>
<name>A0ABT9U2V1_PAEHA</name>